<evidence type="ECO:0000256" key="4">
    <source>
        <dbReference type="ARBA" id="ARBA00022475"/>
    </source>
</evidence>
<dbReference type="PROSITE" id="PS00872">
    <property type="entry name" value="NA_GALACTOSIDE_SYMP"/>
    <property type="match status" value="1"/>
</dbReference>
<dbReference type="RefSeq" id="WP_308984175.1">
    <property type="nucleotide sequence ID" value="NZ_JARXIC010000005.1"/>
</dbReference>
<keyword evidence="3" id="KW-0813">Transport</keyword>
<keyword evidence="4" id="KW-1003">Cell membrane</keyword>
<feature type="transmembrane region" description="Helical" evidence="8">
    <location>
        <begin position="259"/>
        <end position="282"/>
    </location>
</feature>
<feature type="transmembrane region" description="Helical" evidence="8">
    <location>
        <begin position="294"/>
        <end position="313"/>
    </location>
</feature>
<evidence type="ECO:0000256" key="3">
    <source>
        <dbReference type="ARBA" id="ARBA00022448"/>
    </source>
</evidence>
<dbReference type="InterPro" id="IPR036259">
    <property type="entry name" value="MFS_trans_sf"/>
</dbReference>
<evidence type="ECO:0000256" key="7">
    <source>
        <dbReference type="ARBA" id="ARBA00023136"/>
    </source>
</evidence>
<dbReference type="EMBL" id="JARXIC010000005">
    <property type="protein sequence ID" value="MDQ8193692.1"/>
    <property type="molecule type" value="Genomic_DNA"/>
</dbReference>
<feature type="transmembrane region" description="Helical" evidence="8">
    <location>
        <begin position="319"/>
        <end position="343"/>
    </location>
</feature>
<keyword evidence="5 8" id="KW-0812">Transmembrane</keyword>
<evidence type="ECO:0000256" key="1">
    <source>
        <dbReference type="ARBA" id="ARBA00004651"/>
    </source>
</evidence>
<dbReference type="Pfam" id="PF13347">
    <property type="entry name" value="MFS_2"/>
    <property type="match status" value="1"/>
</dbReference>
<reference evidence="9 10" key="1">
    <citation type="submission" date="2023-04" db="EMBL/GenBank/DDBJ databases">
        <title>A novel bacteria isolated from coastal sediment.</title>
        <authorList>
            <person name="Liu X.-J."/>
            <person name="Du Z.-J."/>
        </authorList>
    </citation>
    <scope>NUCLEOTIDE SEQUENCE [LARGE SCALE GENOMIC DNA]</scope>
    <source>
        <strain evidence="9 10">SDUM461004</strain>
    </source>
</reference>
<keyword evidence="6 8" id="KW-1133">Transmembrane helix</keyword>
<dbReference type="InterPro" id="IPR039672">
    <property type="entry name" value="MFS_2"/>
</dbReference>
<dbReference type="InterPro" id="IPR018043">
    <property type="entry name" value="Na/Gal_symport_CS"/>
</dbReference>
<feature type="transmembrane region" description="Helical" evidence="8">
    <location>
        <begin position="75"/>
        <end position="93"/>
    </location>
</feature>
<keyword evidence="10" id="KW-1185">Reference proteome</keyword>
<feature type="transmembrane region" description="Helical" evidence="8">
    <location>
        <begin position="170"/>
        <end position="195"/>
    </location>
</feature>
<feature type="transmembrane region" description="Helical" evidence="8">
    <location>
        <begin position="99"/>
        <end position="119"/>
    </location>
</feature>
<proteinExistence type="inferred from homology"/>
<dbReference type="SUPFAM" id="SSF103473">
    <property type="entry name" value="MFS general substrate transporter"/>
    <property type="match status" value="1"/>
</dbReference>
<sequence>MKQKLGYASGALADNLIMNGFSALVLPVYNIGLFVNPVLLGWAMAIPRFFDAITDPIMGNLSDNTRTRWGRRRPYIVAGIIATVLLLPLLWMAPSSADWTVFWWLTIFGVLYFLAYTVFIIPYQALGFEMTSDYDERTRLLAWPNYIGLTASFFMPWLPRFIEFDGFGGVVSGAIWVSVAMGVIILVSGLLPAIVGREIARAEDQQKIKLLDAIKLTLKNRAFLIVVSANVVMLTGLATFVNLSLYVNIFYIYGGDRDAGTALAGIAGSTYAGFSYLSVLLGTTIATRLGKKPACFILLSLTLLGVSSMWWTLRPEWPYLQLASTALVGFGLQGSWMMFFIMIGDVCEEDERENGLRREGIFSAVGGFSRKMSVAVASILGGSMLSLIAFDAEAAANGTLDPSVLDRLKTVFVLGQASVVMLGMLLLYFYPISRARAEETQRILQQRRAAPSEEL</sequence>
<gene>
    <name evidence="9" type="ORF">QEH59_04615</name>
</gene>
<evidence type="ECO:0000256" key="5">
    <source>
        <dbReference type="ARBA" id="ARBA00022692"/>
    </source>
</evidence>
<evidence type="ECO:0000313" key="10">
    <source>
        <dbReference type="Proteomes" id="UP001243717"/>
    </source>
</evidence>
<evidence type="ECO:0000313" key="9">
    <source>
        <dbReference type="EMBL" id="MDQ8193692.1"/>
    </source>
</evidence>
<organism evidence="9 10">
    <name type="scientific">Thalassobacterium sedimentorum</name>
    <dbReference type="NCBI Taxonomy" id="3041258"/>
    <lineage>
        <taxon>Bacteria</taxon>
        <taxon>Pseudomonadati</taxon>
        <taxon>Verrucomicrobiota</taxon>
        <taxon>Opitutia</taxon>
        <taxon>Puniceicoccales</taxon>
        <taxon>Coraliomargaritaceae</taxon>
        <taxon>Thalassobacterium</taxon>
    </lineage>
</organism>
<comment type="subcellular location">
    <subcellularLocation>
        <location evidence="1">Cell membrane</location>
        <topology evidence="1">Multi-pass membrane protein</topology>
    </subcellularLocation>
</comment>
<feature type="transmembrane region" description="Helical" evidence="8">
    <location>
        <begin position="372"/>
        <end position="390"/>
    </location>
</feature>
<dbReference type="PANTHER" id="PTHR11328:SF24">
    <property type="entry name" value="MAJOR FACILITATOR SUPERFAMILY (MFS) PROFILE DOMAIN-CONTAINING PROTEIN"/>
    <property type="match status" value="1"/>
</dbReference>
<feature type="transmembrane region" description="Helical" evidence="8">
    <location>
        <begin position="20"/>
        <end position="43"/>
    </location>
</feature>
<feature type="transmembrane region" description="Helical" evidence="8">
    <location>
        <begin position="140"/>
        <end position="158"/>
    </location>
</feature>
<accession>A0ABU1AFV3</accession>
<protein>
    <submittedName>
        <fullName evidence="9">MFS transporter</fullName>
    </submittedName>
</protein>
<comment type="similarity">
    <text evidence="2">Belongs to the sodium:galactoside symporter (TC 2.A.2) family.</text>
</comment>
<name>A0ABU1AFV3_9BACT</name>
<evidence type="ECO:0000256" key="2">
    <source>
        <dbReference type="ARBA" id="ARBA00009617"/>
    </source>
</evidence>
<evidence type="ECO:0000256" key="6">
    <source>
        <dbReference type="ARBA" id="ARBA00022989"/>
    </source>
</evidence>
<keyword evidence="7 8" id="KW-0472">Membrane</keyword>
<comment type="caution">
    <text evidence="9">The sequence shown here is derived from an EMBL/GenBank/DDBJ whole genome shotgun (WGS) entry which is preliminary data.</text>
</comment>
<feature type="transmembrane region" description="Helical" evidence="8">
    <location>
        <begin position="223"/>
        <end position="253"/>
    </location>
</feature>
<evidence type="ECO:0000256" key="8">
    <source>
        <dbReference type="SAM" id="Phobius"/>
    </source>
</evidence>
<dbReference type="PANTHER" id="PTHR11328">
    <property type="entry name" value="MAJOR FACILITATOR SUPERFAMILY DOMAIN-CONTAINING PROTEIN"/>
    <property type="match status" value="1"/>
</dbReference>
<feature type="transmembrane region" description="Helical" evidence="8">
    <location>
        <begin position="410"/>
        <end position="430"/>
    </location>
</feature>
<dbReference type="Gene3D" id="1.20.1250.20">
    <property type="entry name" value="MFS general substrate transporter like domains"/>
    <property type="match status" value="2"/>
</dbReference>
<dbReference type="Proteomes" id="UP001243717">
    <property type="component" value="Unassembled WGS sequence"/>
</dbReference>